<evidence type="ECO:0000256" key="15">
    <source>
        <dbReference type="ARBA" id="ARBA00023134"/>
    </source>
</evidence>
<dbReference type="GO" id="GO:0005525">
    <property type="term" value="F:GTP binding"/>
    <property type="evidence" value="ECO:0007669"/>
    <property type="project" value="UniProtKB-KW"/>
</dbReference>
<dbReference type="PANTHER" id="PTHR34848">
    <property type="match status" value="1"/>
</dbReference>
<comment type="pathway">
    <text evidence="5">Cofactor biosynthesis; adenosylcobalamin biosynthesis; adenosylcobalamin from cob(II)yrinate a,c-diamide: step 6/7.</text>
</comment>
<comment type="pathway">
    <text evidence="6">Cofactor biosynthesis; adenosylcobalamin biosynthesis; adenosylcobalamin from cob(II)yrinate a,c-diamide: step 5/7.</text>
</comment>
<dbReference type="GO" id="GO:0043752">
    <property type="term" value="F:adenosylcobinamide kinase activity"/>
    <property type="evidence" value="ECO:0007669"/>
    <property type="project" value="UniProtKB-EC"/>
</dbReference>
<dbReference type="PIRSF" id="PIRSF006135">
    <property type="entry name" value="CobU"/>
    <property type="match status" value="1"/>
</dbReference>
<keyword evidence="11 20" id="KW-0808">Transferase</keyword>
<gene>
    <name evidence="20" type="ORF">SAMN04488544_3442</name>
</gene>
<evidence type="ECO:0000256" key="10">
    <source>
        <dbReference type="ARBA" id="ARBA00022573"/>
    </source>
</evidence>
<dbReference type="GO" id="GO:0008820">
    <property type="term" value="F:cobinamide phosphate guanylyltransferase activity"/>
    <property type="evidence" value="ECO:0007669"/>
    <property type="project" value="UniProtKB-EC"/>
</dbReference>
<evidence type="ECO:0000256" key="14">
    <source>
        <dbReference type="ARBA" id="ARBA00022840"/>
    </source>
</evidence>
<dbReference type="GO" id="GO:0009236">
    <property type="term" value="P:cobalamin biosynthetic process"/>
    <property type="evidence" value="ECO:0007669"/>
    <property type="project" value="UniProtKB-UniPathway"/>
</dbReference>
<dbReference type="SUPFAM" id="SSF52540">
    <property type="entry name" value="P-loop containing nucleoside triphosphate hydrolases"/>
    <property type="match status" value="1"/>
</dbReference>
<keyword evidence="14" id="KW-0067">ATP-binding</keyword>
<evidence type="ECO:0000256" key="8">
    <source>
        <dbReference type="ARBA" id="ARBA00012016"/>
    </source>
</evidence>
<evidence type="ECO:0000256" key="5">
    <source>
        <dbReference type="ARBA" id="ARBA00004692"/>
    </source>
</evidence>
<dbReference type="Gene3D" id="3.40.50.300">
    <property type="entry name" value="P-loop containing nucleotide triphosphate hydrolases"/>
    <property type="match status" value="1"/>
</dbReference>
<feature type="binding site" evidence="19">
    <location>
        <begin position="16"/>
        <end position="23"/>
    </location>
    <ligand>
        <name>GTP</name>
        <dbReference type="ChEBI" id="CHEBI:37565"/>
    </ligand>
</feature>
<evidence type="ECO:0000313" key="21">
    <source>
        <dbReference type="Proteomes" id="UP000198825"/>
    </source>
</evidence>
<comment type="catalytic activity">
    <reaction evidence="2">
        <text>adenosylcob(III)inamide phosphate + GTP + H(+) = adenosylcob(III)inamide-GDP + diphosphate</text>
        <dbReference type="Rhea" id="RHEA:22712"/>
        <dbReference type="ChEBI" id="CHEBI:15378"/>
        <dbReference type="ChEBI" id="CHEBI:33019"/>
        <dbReference type="ChEBI" id="CHEBI:37565"/>
        <dbReference type="ChEBI" id="CHEBI:58502"/>
        <dbReference type="ChEBI" id="CHEBI:60487"/>
        <dbReference type="EC" id="2.7.7.62"/>
    </reaction>
</comment>
<keyword evidence="20" id="KW-0548">Nucleotidyltransferase</keyword>
<evidence type="ECO:0000256" key="11">
    <source>
        <dbReference type="ARBA" id="ARBA00022679"/>
    </source>
</evidence>
<evidence type="ECO:0000256" key="13">
    <source>
        <dbReference type="ARBA" id="ARBA00022777"/>
    </source>
</evidence>
<dbReference type="RefSeq" id="WP_091077133.1">
    <property type="nucleotide sequence ID" value="NZ_LT629799.1"/>
</dbReference>
<dbReference type="EC" id="2.7.1.156" evidence="8"/>
<comment type="catalytic activity">
    <reaction evidence="1">
        <text>adenosylcob(III)inamide + ATP = adenosylcob(III)inamide phosphate + ADP + H(+)</text>
        <dbReference type="Rhea" id="RHEA:15769"/>
        <dbReference type="ChEBI" id="CHEBI:2480"/>
        <dbReference type="ChEBI" id="CHEBI:15378"/>
        <dbReference type="ChEBI" id="CHEBI:30616"/>
        <dbReference type="ChEBI" id="CHEBI:58502"/>
        <dbReference type="ChEBI" id="CHEBI:456216"/>
        <dbReference type="EC" id="2.7.1.156"/>
    </reaction>
</comment>
<organism evidence="20 21">
    <name type="scientific">Microlunatus sagamiharensis</name>
    <dbReference type="NCBI Taxonomy" id="546874"/>
    <lineage>
        <taxon>Bacteria</taxon>
        <taxon>Bacillati</taxon>
        <taxon>Actinomycetota</taxon>
        <taxon>Actinomycetes</taxon>
        <taxon>Propionibacteriales</taxon>
        <taxon>Propionibacteriaceae</taxon>
        <taxon>Microlunatus</taxon>
    </lineage>
</organism>
<keyword evidence="10" id="KW-0169">Cobalamin biosynthesis</keyword>
<comment type="catalytic activity">
    <reaction evidence="3">
        <text>adenosylcob(III)inamide + GTP = adenosylcob(III)inamide phosphate + GDP + H(+)</text>
        <dbReference type="Rhea" id="RHEA:15765"/>
        <dbReference type="ChEBI" id="CHEBI:2480"/>
        <dbReference type="ChEBI" id="CHEBI:15378"/>
        <dbReference type="ChEBI" id="CHEBI:37565"/>
        <dbReference type="ChEBI" id="CHEBI:58189"/>
        <dbReference type="ChEBI" id="CHEBI:58502"/>
        <dbReference type="EC" id="2.7.1.156"/>
    </reaction>
</comment>
<reference evidence="21" key="1">
    <citation type="submission" date="2016-10" db="EMBL/GenBank/DDBJ databases">
        <authorList>
            <person name="Varghese N."/>
            <person name="Submissions S."/>
        </authorList>
    </citation>
    <scope>NUCLEOTIDE SEQUENCE [LARGE SCALE GENOMIC DNA]</scope>
    <source>
        <strain evidence="21">DSM 21743</strain>
    </source>
</reference>
<dbReference type="GO" id="GO:0005524">
    <property type="term" value="F:ATP binding"/>
    <property type="evidence" value="ECO:0007669"/>
    <property type="project" value="UniProtKB-KW"/>
</dbReference>
<dbReference type="InterPro" id="IPR003203">
    <property type="entry name" value="CobU/CobP"/>
</dbReference>
<evidence type="ECO:0000256" key="1">
    <source>
        <dbReference type="ARBA" id="ARBA00000312"/>
    </source>
</evidence>
<evidence type="ECO:0000256" key="4">
    <source>
        <dbReference type="ARBA" id="ARBA00003889"/>
    </source>
</evidence>
<keyword evidence="12 19" id="KW-0547">Nucleotide-binding</keyword>
<keyword evidence="15 19" id="KW-0342">GTP-binding</keyword>
<name>A0A1H2N6S8_9ACTN</name>
<evidence type="ECO:0000256" key="12">
    <source>
        <dbReference type="ARBA" id="ARBA00022741"/>
    </source>
</evidence>
<dbReference type="UniPathway" id="UPA00148">
    <property type="reaction ID" value="UER00236"/>
</dbReference>
<evidence type="ECO:0000256" key="18">
    <source>
        <dbReference type="PIRSR" id="PIRSR006135-1"/>
    </source>
</evidence>
<dbReference type="STRING" id="546874.SAMN04488544_3442"/>
<dbReference type="PANTHER" id="PTHR34848:SF1">
    <property type="entry name" value="BIFUNCTIONAL ADENOSYLCOBALAMIN BIOSYNTHESIS PROTEIN COBU"/>
    <property type="match status" value="1"/>
</dbReference>
<dbReference type="Pfam" id="PF02283">
    <property type="entry name" value="CobU"/>
    <property type="match status" value="1"/>
</dbReference>
<sequence length="185" mass="19837">MSPLASAPAQRTLVTGGARSGKSRFAEGLVADAETVTYVAPGPVPDPATDAEWAARVRVHQQRRPEHWTTVETDDVAAVLRRGDDAYLVDCLGTWVTAVVDGLGTWDVPLPDWQADFDARVEDLLDAWRSTPRIAVAVTNEVGWGLVSEHRSGRVFTDLLGQVNAAVAGASEDCVLMVAGRALYV</sequence>
<protein>
    <recommendedName>
        <fullName evidence="16">Adenosylcobinamide kinase</fullName>
        <ecNumber evidence="8">2.7.1.156</ecNumber>
        <ecNumber evidence="9">2.7.7.62</ecNumber>
    </recommendedName>
    <alternativeName>
        <fullName evidence="17">Adenosylcobinamide-phosphate guanylyltransferase</fullName>
    </alternativeName>
</protein>
<evidence type="ECO:0000256" key="9">
    <source>
        <dbReference type="ARBA" id="ARBA00012523"/>
    </source>
</evidence>
<comment type="similarity">
    <text evidence="7">Belongs to the CobU/CobP family.</text>
</comment>
<feature type="binding site" evidence="19">
    <location>
        <position position="90"/>
    </location>
    <ligand>
        <name>GTP</name>
        <dbReference type="ChEBI" id="CHEBI:37565"/>
    </ligand>
</feature>
<feature type="binding site" evidence="19">
    <location>
        <position position="72"/>
    </location>
    <ligand>
        <name>GTP</name>
        <dbReference type="ChEBI" id="CHEBI:37565"/>
    </ligand>
</feature>
<dbReference type="OrthoDB" id="9788370at2"/>
<accession>A0A1H2N6S8</accession>
<evidence type="ECO:0000256" key="2">
    <source>
        <dbReference type="ARBA" id="ARBA00000711"/>
    </source>
</evidence>
<keyword evidence="13 20" id="KW-0418">Kinase</keyword>
<evidence type="ECO:0000256" key="17">
    <source>
        <dbReference type="ARBA" id="ARBA00030571"/>
    </source>
</evidence>
<evidence type="ECO:0000256" key="19">
    <source>
        <dbReference type="PIRSR" id="PIRSR006135-2"/>
    </source>
</evidence>
<feature type="active site" description="GMP-histidine intermediate" evidence="18">
    <location>
        <position position="60"/>
    </location>
</feature>
<evidence type="ECO:0000256" key="6">
    <source>
        <dbReference type="ARBA" id="ARBA00005159"/>
    </source>
</evidence>
<dbReference type="EC" id="2.7.7.62" evidence="9"/>
<dbReference type="Proteomes" id="UP000198825">
    <property type="component" value="Chromosome I"/>
</dbReference>
<comment type="function">
    <text evidence="4">Catalyzes ATP-dependent phosphorylation of adenosylcobinamide and addition of GMP to adenosylcobinamide phosphate.</text>
</comment>
<evidence type="ECO:0000256" key="7">
    <source>
        <dbReference type="ARBA" id="ARBA00007490"/>
    </source>
</evidence>
<dbReference type="EMBL" id="LT629799">
    <property type="protein sequence ID" value="SDV01209.1"/>
    <property type="molecule type" value="Genomic_DNA"/>
</dbReference>
<keyword evidence="21" id="KW-1185">Reference proteome</keyword>
<dbReference type="AlphaFoldDB" id="A0A1H2N6S8"/>
<dbReference type="InterPro" id="IPR027417">
    <property type="entry name" value="P-loop_NTPase"/>
</dbReference>
<dbReference type="CDD" id="cd00544">
    <property type="entry name" value="CobU"/>
    <property type="match status" value="1"/>
</dbReference>
<evidence type="ECO:0000256" key="16">
    <source>
        <dbReference type="ARBA" id="ARBA00029570"/>
    </source>
</evidence>
<feature type="binding site" evidence="19">
    <location>
        <begin position="40"/>
        <end position="42"/>
    </location>
    <ligand>
        <name>GTP</name>
        <dbReference type="ChEBI" id="CHEBI:37565"/>
    </ligand>
</feature>
<proteinExistence type="inferred from homology"/>
<evidence type="ECO:0000313" key="20">
    <source>
        <dbReference type="EMBL" id="SDV01209.1"/>
    </source>
</evidence>
<evidence type="ECO:0000256" key="3">
    <source>
        <dbReference type="ARBA" id="ARBA00001522"/>
    </source>
</evidence>